<sequence length="404" mass="45276">MARNFLLLLLLTPFAFAYLAPGNTDLPTCSSFEEGGFRHPGIYHGCASLDRIQSNYQSGKWAYVTALDSVVARVAALQDNDTWAMEGPFEEVNWAGGDGHNIPLQDDGKNAYMLTLGWYATGNRDWLARALHIVREWSATLRILNEHIQGGEGLAYLTASAEILRATSAHSGWAPSDTSEYNAMIESIIKPWSETEGLTRVDFFMNQGFYGNNGAMTVGVFSNNRTLYDKMVHQASVGAHPYPSLDYAIPRQISAKTGFYGQVTEMGRDQFHPMGSLRGLAFMGHTSAVQNGVDFFGLLDERLLAGFEYWSKYNNGSDVDWEPLLVGPGNESWPIIQPSGRGRNYEQYWQPVEAIGVAYYEYYRRGCLSRMPWYTEYMSWQGVGWSTFEWGFDAAIKTLGFQST</sequence>
<gene>
    <name evidence="2" type="ORF">S7711_09885</name>
</gene>
<dbReference type="OrthoDB" id="5227856at2759"/>
<feature type="chain" id="PRO_5001771497" description="Alginate lyase domain-containing protein" evidence="1">
    <location>
        <begin position="18"/>
        <end position="404"/>
    </location>
</feature>
<dbReference type="Proteomes" id="UP000028045">
    <property type="component" value="Unassembled WGS sequence"/>
</dbReference>
<keyword evidence="1" id="KW-0732">Signal</keyword>
<evidence type="ECO:0008006" key="4">
    <source>
        <dbReference type="Google" id="ProtNLM"/>
    </source>
</evidence>
<dbReference type="InterPro" id="IPR008929">
    <property type="entry name" value="Chondroitin_lyas"/>
</dbReference>
<proteinExistence type="predicted"/>
<dbReference type="AlphaFoldDB" id="A0A084AZI8"/>
<evidence type="ECO:0000313" key="2">
    <source>
        <dbReference type="EMBL" id="KEY70717.1"/>
    </source>
</evidence>
<evidence type="ECO:0000256" key="1">
    <source>
        <dbReference type="SAM" id="SignalP"/>
    </source>
</evidence>
<protein>
    <recommendedName>
        <fullName evidence="4">Alginate lyase domain-containing protein</fullName>
    </recommendedName>
</protein>
<dbReference type="EMBL" id="KL648425">
    <property type="protein sequence ID" value="KEY70717.1"/>
    <property type="molecule type" value="Genomic_DNA"/>
</dbReference>
<reference evidence="2 3" key="1">
    <citation type="journal article" date="2014" name="BMC Genomics">
        <title>Comparative genome sequencing reveals chemotype-specific gene clusters in the toxigenic black mold Stachybotrys.</title>
        <authorList>
            <person name="Semeiks J."/>
            <person name="Borek D."/>
            <person name="Otwinowski Z."/>
            <person name="Grishin N.V."/>
        </authorList>
    </citation>
    <scope>NUCLEOTIDE SEQUENCE [LARGE SCALE GENOMIC DNA]</scope>
    <source>
        <strain evidence="3">CBS 109288 / IBT 7711</strain>
    </source>
</reference>
<organism evidence="2 3">
    <name type="scientific">Stachybotrys chartarum (strain CBS 109288 / IBT 7711)</name>
    <name type="common">Toxic black mold</name>
    <name type="synonym">Stilbospora chartarum</name>
    <dbReference type="NCBI Taxonomy" id="1280523"/>
    <lineage>
        <taxon>Eukaryota</taxon>
        <taxon>Fungi</taxon>
        <taxon>Dikarya</taxon>
        <taxon>Ascomycota</taxon>
        <taxon>Pezizomycotina</taxon>
        <taxon>Sordariomycetes</taxon>
        <taxon>Hypocreomycetidae</taxon>
        <taxon>Hypocreales</taxon>
        <taxon>Stachybotryaceae</taxon>
        <taxon>Stachybotrys</taxon>
    </lineage>
</organism>
<name>A0A084AZI8_STACB</name>
<dbReference type="HOGENOM" id="CLU_038125_2_1_1"/>
<dbReference type="Gene3D" id="1.50.10.100">
    <property type="entry name" value="Chondroitin AC/alginate lyase"/>
    <property type="match status" value="1"/>
</dbReference>
<keyword evidence="3" id="KW-1185">Reference proteome</keyword>
<accession>A0A084AZI8</accession>
<feature type="signal peptide" evidence="1">
    <location>
        <begin position="1"/>
        <end position="17"/>
    </location>
</feature>
<dbReference type="SUPFAM" id="SSF48230">
    <property type="entry name" value="Chondroitin AC/alginate lyase"/>
    <property type="match status" value="1"/>
</dbReference>
<evidence type="ECO:0000313" key="3">
    <source>
        <dbReference type="Proteomes" id="UP000028045"/>
    </source>
</evidence>